<dbReference type="OrthoDB" id="10496129at2759"/>
<name>A0A8I2YEL3_9AGAM</name>
<proteinExistence type="predicted"/>
<dbReference type="AlphaFoldDB" id="A0A8I2YEL3"/>
<reference evidence="1" key="1">
    <citation type="submission" date="2021-03" db="EMBL/GenBank/DDBJ databases">
        <title>Evolutionary innovations through gain and loss of genes in the ectomycorrhizal Boletales.</title>
        <authorList>
            <person name="Wu G."/>
            <person name="Miyauchi S."/>
            <person name="Morin E."/>
            <person name="Yang Z.-L."/>
            <person name="Xu J."/>
            <person name="Martin F.M."/>
        </authorList>
    </citation>
    <scope>NUCLEOTIDE SEQUENCE</scope>
    <source>
        <strain evidence="1">BR01</strain>
    </source>
</reference>
<comment type="caution">
    <text evidence="1">The sequence shown here is derived from an EMBL/GenBank/DDBJ whole genome shotgun (WGS) entry which is preliminary data.</text>
</comment>
<dbReference type="EMBL" id="JAGFBS010000051">
    <property type="protein sequence ID" value="KAG6370424.1"/>
    <property type="molecule type" value="Genomic_DNA"/>
</dbReference>
<gene>
    <name evidence="1" type="ORF">JVT61DRAFT_12037</name>
</gene>
<evidence type="ECO:0000313" key="1">
    <source>
        <dbReference type="EMBL" id="KAG6370424.1"/>
    </source>
</evidence>
<accession>A0A8I2YEL3</accession>
<keyword evidence="2" id="KW-1185">Reference proteome</keyword>
<protein>
    <submittedName>
        <fullName evidence="1">Uncharacterized protein</fullName>
    </submittedName>
</protein>
<organism evidence="1 2">
    <name type="scientific">Boletus reticuloceps</name>
    <dbReference type="NCBI Taxonomy" id="495285"/>
    <lineage>
        <taxon>Eukaryota</taxon>
        <taxon>Fungi</taxon>
        <taxon>Dikarya</taxon>
        <taxon>Basidiomycota</taxon>
        <taxon>Agaricomycotina</taxon>
        <taxon>Agaricomycetes</taxon>
        <taxon>Agaricomycetidae</taxon>
        <taxon>Boletales</taxon>
        <taxon>Boletineae</taxon>
        <taxon>Boletaceae</taxon>
        <taxon>Boletoideae</taxon>
        <taxon>Boletus</taxon>
    </lineage>
</organism>
<sequence>MLLRSTKPTITRSCAPFSTKVGYMCNFQTFDETPPPKEPRFWSPGMVSPEHSPAHVETSAMPATLSKKCTPFARRTPTCRKTMRFQTTPQRLLSLHPSLLPKPSIKSLPAQNAAKKTLNQAPPPITLDAPFDNPYPAVDTAAISLCKPDTPAVPPPNSSALEGPSQHPLVITLPGVEMDIDLEAEETSEDFDIDLTACPSSTATSPTAEPSITQDLFLLGLRVDSRFQLTICLECRLLINFAFTHAHLVRNHKSPCFVYPPKQTQKDMLLALHADKVKSVFPGLISLIPGLAVINAIKCTAQSCPAVVVFPTCKRFYKHCQKDHPSIPKKQLSWSSTKDHQLAKYRANRQMVEVCSSPSSPSSPCIADILQHSKTVQLYALPETFKLPANARILPKLDGRISLTASTFRTSGLL</sequence>
<evidence type="ECO:0000313" key="2">
    <source>
        <dbReference type="Proteomes" id="UP000683000"/>
    </source>
</evidence>
<dbReference type="Proteomes" id="UP000683000">
    <property type="component" value="Unassembled WGS sequence"/>
</dbReference>